<keyword evidence="5" id="KW-0378">Hydrolase</keyword>
<evidence type="ECO:0000256" key="6">
    <source>
        <dbReference type="ARBA" id="ARBA00022806"/>
    </source>
</evidence>
<evidence type="ECO:0000313" key="13">
    <source>
        <dbReference type="EMBL" id="OIP55349.1"/>
    </source>
</evidence>
<accession>A0A1J5F538</accession>
<dbReference type="Pfam" id="PF17764">
    <property type="entry name" value="PriA_3primeBD"/>
    <property type="match status" value="1"/>
</dbReference>
<organism evidence="13 14">
    <name type="scientific">Candidatus Kuenenbacteria bacterium CG2_30_39_24</name>
    <dbReference type="NCBI Taxonomy" id="1805236"/>
    <lineage>
        <taxon>Bacteria</taxon>
        <taxon>Candidatus Kueneniibacteriota</taxon>
    </lineage>
</organism>
<dbReference type="GO" id="GO:0006270">
    <property type="term" value="P:DNA replication initiation"/>
    <property type="evidence" value="ECO:0007669"/>
    <property type="project" value="TreeGrafter"/>
</dbReference>
<dbReference type="InterPro" id="IPR042115">
    <property type="entry name" value="PriA_3primeBD_sf"/>
</dbReference>
<reference evidence="13 14" key="1">
    <citation type="journal article" date="2016" name="Environ. Microbiol.">
        <title>Genomic resolution of a cold subsurface aquifer community provides metabolic insights for novel microbes adapted to high CO concentrations.</title>
        <authorList>
            <person name="Probst A.J."/>
            <person name="Castelle C.J."/>
            <person name="Singh A."/>
            <person name="Brown C.T."/>
            <person name="Anantharaman K."/>
            <person name="Sharon I."/>
            <person name="Hug L.A."/>
            <person name="Burstein D."/>
            <person name="Emerson J.B."/>
            <person name="Thomas B.C."/>
            <person name="Banfield J.F."/>
        </authorList>
    </citation>
    <scope>NUCLEOTIDE SEQUENCE [LARGE SCALE GENOMIC DNA]</scope>
    <source>
        <strain evidence="13">CG2_30_39_24</strain>
    </source>
</reference>
<dbReference type="GO" id="GO:0006310">
    <property type="term" value="P:DNA recombination"/>
    <property type="evidence" value="ECO:0007669"/>
    <property type="project" value="InterPro"/>
</dbReference>
<dbReference type="PANTHER" id="PTHR30580">
    <property type="entry name" value="PRIMOSOMAL PROTEIN N"/>
    <property type="match status" value="1"/>
</dbReference>
<keyword evidence="2" id="KW-0235">DNA replication</keyword>
<keyword evidence="3" id="KW-0479">Metal-binding</keyword>
<evidence type="ECO:0000256" key="4">
    <source>
        <dbReference type="ARBA" id="ARBA00022741"/>
    </source>
</evidence>
<sequence length="620" mass="71054">MIVDIIPAKKLPKNLSVLSYKIPNDLEAKVRIGQIAAIPLRNSFTSGAITAIKKTLRTPYPLKYITGLASEKPIFTLPQLKLFRQLAEYYYTSASLFVHFNLPKLIKKDWQKLPARLRQGYGGHARLNAPTVNRHKTAKPSFLWWQKTEERNKFYLKQIQTAKKSKFQLLIIVPRINDISALAKQLALKSTEYIPIHRQLSRLENFKVWLAANRQLSALFIGSRSSLFCPFANLRTIIIDDEHSLDHKQYDMNPRYETKVVAEKLGQICKNKIIYSSPAPSLVSYHELQLKAPQFKRTIISADLNNELTKKNFSFISEQLDTHLKHTLNSKKSIFLFVNKKGEATSTACQDCGFTFTCPSCTLPLIKTNNQFVCYYCDHQEDMPPFCPKCSGPNFHSLGLGIQKVEANLKKLFPESKILRLDKDITKLAIADYQSPAAIIIGTEYALDKINWADIGLLGIINADSLWQHAEFISAETAYQLLIKLLTLAPKNANIIIQTFQPNHYLIQSIIQNKPEIFYQNESAFRQKFSYPPFAQLVKLSCLNKSEAATKKKAEKIYQRLKGYKNIESQPPLSILRRKIRGKYKFNIILKLKNLDDFKPLAKIIPNDWLIDIHPRTLLD</sequence>
<dbReference type="GO" id="GO:0005524">
    <property type="term" value="F:ATP binding"/>
    <property type="evidence" value="ECO:0007669"/>
    <property type="project" value="UniProtKB-KW"/>
</dbReference>
<dbReference type="PANTHER" id="PTHR30580:SF0">
    <property type="entry name" value="PRIMOSOMAL PROTEIN N"/>
    <property type="match status" value="1"/>
</dbReference>
<dbReference type="EMBL" id="MNYR01000047">
    <property type="protein sequence ID" value="OIP55349.1"/>
    <property type="molecule type" value="Genomic_DNA"/>
</dbReference>
<proteinExistence type="predicted"/>
<dbReference type="InterPro" id="IPR041222">
    <property type="entry name" value="PriA_3primeBD"/>
</dbReference>
<keyword evidence="6" id="KW-0347">Helicase</keyword>
<evidence type="ECO:0000259" key="12">
    <source>
        <dbReference type="Pfam" id="PF18074"/>
    </source>
</evidence>
<dbReference type="SUPFAM" id="SSF52540">
    <property type="entry name" value="P-loop containing nucleoside triphosphate hydrolases"/>
    <property type="match status" value="1"/>
</dbReference>
<dbReference type="Gene3D" id="3.40.1440.60">
    <property type="entry name" value="PriA, 3(prime) DNA-binding domain"/>
    <property type="match status" value="1"/>
</dbReference>
<dbReference type="AlphaFoldDB" id="A0A1J5F538"/>
<dbReference type="SUPFAM" id="SSF161187">
    <property type="entry name" value="YfgJ-like"/>
    <property type="match status" value="1"/>
</dbReference>
<evidence type="ECO:0000256" key="1">
    <source>
        <dbReference type="ARBA" id="ARBA00022515"/>
    </source>
</evidence>
<dbReference type="Pfam" id="PF18074">
    <property type="entry name" value="PriA_C"/>
    <property type="match status" value="1"/>
</dbReference>
<dbReference type="Proteomes" id="UP000183922">
    <property type="component" value="Unassembled WGS sequence"/>
</dbReference>
<evidence type="ECO:0000256" key="2">
    <source>
        <dbReference type="ARBA" id="ARBA00022705"/>
    </source>
</evidence>
<protein>
    <submittedName>
        <fullName evidence="13">Primosomal protein N</fullName>
    </submittedName>
</protein>
<feature type="domain" description="Primosomal protein N C-terminal" evidence="12">
    <location>
        <begin position="533"/>
        <end position="603"/>
    </location>
</feature>
<feature type="domain" description="Primosomal protein N' 3' DNA-binding" evidence="11">
    <location>
        <begin position="17"/>
        <end position="103"/>
    </location>
</feature>
<evidence type="ECO:0000256" key="10">
    <source>
        <dbReference type="ARBA" id="ARBA00023235"/>
    </source>
</evidence>
<evidence type="ECO:0000256" key="7">
    <source>
        <dbReference type="ARBA" id="ARBA00022833"/>
    </source>
</evidence>
<dbReference type="InterPro" id="IPR027417">
    <property type="entry name" value="P-loop_NTPase"/>
</dbReference>
<keyword evidence="1" id="KW-0639">Primosome</keyword>
<evidence type="ECO:0000256" key="3">
    <source>
        <dbReference type="ARBA" id="ARBA00022723"/>
    </source>
</evidence>
<name>A0A1J5F538_9BACT</name>
<keyword evidence="9" id="KW-0238">DNA-binding</keyword>
<evidence type="ECO:0000259" key="11">
    <source>
        <dbReference type="Pfam" id="PF17764"/>
    </source>
</evidence>
<dbReference type="Gene3D" id="3.40.50.300">
    <property type="entry name" value="P-loop containing nucleotide triphosphate hydrolases"/>
    <property type="match status" value="1"/>
</dbReference>
<keyword evidence="7" id="KW-0862">Zinc</keyword>
<evidence type="ECO:0000256" key="8">
    <source>
        <dbReference type="ARBA" id="ARBA00022840"/>
    </source>
</evidence>
<keyword evidence="8" id="KW-0067">ATP-binding</keyword>
<gene>
    <name evidence="13" type="ORF">AUK13_02910</name>
</gene>
<dbReference type="GO" id="GO:0046872">
    <property type="term" value="F:metal ion binding"/>
    <property type="evidence" value="ECO:0007669"/>
    <property type="project" value="UniProtKB-KW"/>
</dbReference>
<dbReference type="InterPro" id="IPR005259">
    <property type="entry name" value="PriA"/>
</dbReference>
<dbReference type="InterPro" id="IPR041236">
    <property type="entry name" value="PriA_C"/>
</dbReference>
<dbReference type="GO" id="GO:0006269">
    <property type="term" value="P:DNA replication, synthesis of primer"/>
    <property type="evidence" value="ECO:0007669"/>
    <property type="project" value="UniProtKB-KW"/>
</dbReference>
<dbReference type="STRING" id="1805236.AUK13_02910"/>
<evidence type="ECO:0000256" key="9">
    <source>
        <dbReference type="ARBA" id="ARBA00023125"/>
    </source>
</evidence>
<evidence type="ECO:0000313" key="14">
    <source>
        <dbReference type="Proteomes" id="UP000183922"/>
    </source>
</evidence>
<dbReference type="GO" id="GO:0006302">
    <property type="term" value="P:double-strand break repair"/>
    <property type="evidence" value="ECO:0007669"/>
    <property type="project" value="InterPro"/>
</dbReference>
<keyword evidence="4" id="KW-0547">Nucleotide-binding</keyword>
<dbReference type="GO" id="GO:0016787">
    <property type="term" value="F:hydrolase activity"/>
    <property type="evidence" value="ECO:0007669"/>
    <property type="project" value="UniProtKB-KW"/>
</dbReference>
<dbReference type="GO" id="GO:0003677">
    <property type="term" value="F:DNA binding"/>
    <property type="evidence" value="ECO:0007669"/>
    <property type="project" value="UniProtKB-KW"/>
</dbReference>
<dbReference type="GO" id="GO:0043138">
    <property type="term" value="F:3'-5' DNA helicase activity"/>
    <property type="evidence" value="ECO:0007669"/>
    <property type="project" value="TreeGrafter"/>
</dbReference>
<keyword evidence="10" id="KW-0413">Isomerase</keyword>
<dbReference type="GO" id="GO:1990077">
    <property type="term" value="C:primosome complex"/>
    <property type="evidence" value="ECO:0007669"/>
    <property type="project" value="UniProtKB-KW"/>
</dbReference>
<dbReference type="NCBIfam" id="TIGR00595">
    <property type="entry name" value="priA"/>
    <property type="match status" value="1"/>
</dbReference>
<evidence type="ECO:0000256" key="5">
    <source>
        <dbReference type="ARBA" id="ARBA00022801"/>
    </source>
</evidence>
<comment type="caution">
    <text evidence="13">The sequence shown here is derived from an EMBL/GenBank/DDBJ whole genome shotgun (WGS) entry which is preliminary data.</text>
</comment>